<feature type="transmembrane region" description="Helical" evidence="6">
    <location>
        <begin position="231"/>
        <end position="248"/>
    </location>
</feature>
<comment type="subcellular location">
    <subcellularLocation>
        <location evidence="1">Cell membrane</location>
        <topology evidence="1">Multi-pass membrane protein</topology>
    </subcellularLocation>
</comment>
<dbReference type="EMBL" id="SACN01000001">
    <property type="protein sequence ID" value="RVT93523.1"/>
    <property type="molecule type" value="Genomic_DNA"/>
</dbReference>
<dbReference type="SUPFAM" id="SSF103473">
    <property type="entry name" value="MFS general substrate transporter"/>
    <property type="match status" value="1"/>
</dbReference>
<dbReference type="OrthoDB" id="9794076at2"/>
<dbReference type="PANTHER" id="PTHR11662:SF399">
    <property type="entry name" value="FI19708P1-RELATED"/>
    <property type="match status" value="1"/>
</dbReference>
<dbReference type="Proteomes" id="UP000282971">
    <property type="component" value="Unassembled WGS sequence"/>
</dbReference>
<feature type="transmembrane region" description="Helical" evidence="6">
    <location>
        <begin position="168"/>
        <end position="187"/>
    </location>
</feature>
<evidence type="ECO:0000313" key="9">
    <source>
        <dbReference type="Proteomes" id="UP000282971"/>
    </source>
</evidence>
<evidence type="ECO:0000256" key="6">
    <source>
        <dbReference type="SAM" id="Phobius"/>
    </source>
</evidence>
<accession>A0A437M7D7</accession>
<feature type="domain" description="Major facilitator superfamily (MFS) profile" evidence="7">
    <location>
        <begin position="13"/>
        <end position="414"/>
    </location>
</feature>
<protein>
    <submittedName>
        <fullName evidence="8">MFS transporter</fullName>
    </submittedName>
</protein>
<proteinExistence type="predicted"/>
<dbReference type="InterPro" id="IPR000849">
    <property type="entry name" value="Sugar_P_transporter"/>
</dbReference>
<name>A0A437M7D7_9SPHN</name>
<feature type="transmembrane region" description="Helical" evidence="6">
    <location>
        <begin position="387"/>
        <end position="409"/>
    </location>
</feature>
<dbReference type="PROSITE" id="PS50850">
    <property type="entry name" value="MFS"/>
    <property type="match status" value="1"/>
</dbReference>
<feature type="transmembrane region" description="Helical" evidence="6">
    <location>
        <begin position="83"/>
        <end position="109"/>
    </location>
</feature>
<dbReference type="CDD" id="cd17319">
    <property type="entry name" value="MFS_ExuT_GudP_like"/>
    <property type="match status" value="1"/>
</dbReference>
<evidence type="ECO:0000256" key="5">
    <source>
        <dbReference type="ARBA" id="ARBA00023136"/>
    </source>
</evidence>
<keyword evidence="9" id="KW-1185">Reference proteome</keyword>
<comment type="caution">
    <text evidence="8">The sequence shown here is derived from an EMBL/GenBank/DDBJ whole genome shotgun (WGS) entry which is preliminary data.</text>
</comment>
<dbReference type="PANTHER" id="PTHR11662">
    <property type="entry name" value="SOLUTE CARRIER FAMILY 17"/>
    <property type="match status" value="1"/>
</dbReference>
<dbReference type="AlphaFoldDB" id="A0A437M7D7"/>
<keyword evidence="2" id="KW-1003">Cell membrane</keyword>
<evidence type="ECO:0000259" key="7">
    <source>
        <dbReference type="PROSITE" id="PS50850"/>
    </source>
</evidence>
<dbReference type="InterPro" id="IPR020846">
    <property type="entry name" value="MFS_dom"/>
</dbReference>
<gene>
    <name evidence="8" type="ORF">EOD43_06530</name>
</gene>
<evidence type="ECO:0000313" key="8">
    <source>
        <dbReference type="EMBL" id="RVT93523.1"/>
    </source>
</evidence>
<evidence type="ECO:0000256" key="4">
    <source>
        <dbReference type="ARBA" id="ARBA00022989"/>
    </source>
</evidence>
<dbReference type="Pfam" id="PF07690">
    <property type="entry name" value="MFS_1"/>
    <property type="match status" value="1"/>
</dbReference>
<evidence type="ECO:0000256" key="2">
    <source>
        <dbReference type="ARBA" id="ARBA00022475"/>
    </source>
</evidence>
<keyword evidence="5 6" id="KW-0472">Membrane</keyword>
<dbReference type="Gene3D" id="1.20.1250.20">
    <property type="entry name" value="MFS general substrate transporter like domains"/>
    <property type="match status" value="2"/>
</dbReference>
<feature type="transmembrane region" description="Helical" evidence="6">
    <location>
        <begin position="322"/>
        <end position="345"/>
    </location>
</feature>
<sequence>MIRAFRWKARHTILSVLFVTSIVSFLDRMVMSAVIPFIAKDLELTALESGVLMSVFFAGYALSQVPGGMLADRFGVRRVTAVAMLWWSTFAALTGAATNMTVMLIARFLFGLGEGVYPASAFKAVAVWFPARERATANAIKLASTPLGGALAPLFVVAVMSFGTWRTVFYALFVPGVVIALLFWVLVRDDPSKSPHVTPEELAEIEGDEHVAVAKVQPGMGFVAAFREPGILRYFLVLFAFNIGNWGFTGWLPTYLVKVRGFSAVEMGAAASLPFFAATIGCLIGGWVSDRYFSTRRRVPIMATQLAAALFLYLTFTASSTPMLIVCQTLTGFFLSVFSSTFWALPITTMPKSLMGVLTGLINMAGQIAAFLSPIMIGFLVGAADGGFATAFALMIGTILLSCALVLTLPKHRVDEAAI</sequence>
<evidence type="ECO:0000256" key="3">
    <source>
        <dbReference type="ARBA" id="ARBA00022692"/>
    </source>
</evidence>
<feature type="transmembrane region" description="Helical" evidence="6">
    <location>
        <begin position="51"/>
        <end position="71"/>
    </location>
</feature>
<dbReference type="GO" id="GO:0022857">
    <property type="term" value="F:transmembrane transporter activity"/>
    <property type="evidence" value="ECO:0007669"/>
    <property type="project" value="InterPro"/>
</dbReference>
<keyword evidence="3 6" id="KW-0812">Transmembrane</keyword>
<dbReference type="GO" id="GO:0005886">
    <property type="term" value="C:plasma membrane"/>
    <property type="evidence" value="ECO:0007669"/>
    <property type="project" value="UniProtKB-SubCell"/>
</dbReference>
<dbReference type="RefSeq" id="WP_127742226.1">
    <property type="nucleotide sequence ID" value="NZ_SACN01000001.1"/>
</dbReference>
<reference evidence="8 9" key="1">
    <citation type="submission" date="2019-01" db="EMBL/GenBank/DDBJ databases">
        <authorList>
            <person name="Chen W.-M."/>
        </authorList>
    </citation>
    <scope>NUCLEOTIDE SEQUENCE [LARGE SCALE GENOMIC DNA]</scope>
    <source>
        <strain evidence="8 9">CCP-7</strain>
    </source>
</reference>
<feature type="transmembrane region" description="Helical" evidence="6">
    <location>
        <begin position="12"/>
        <end position="39"/>
    </location>
</feature>
<feature type="transmembrane region" description="Helical" evidence="6">
    <location>
        <begin position="115"/>
        <end position="131"/>
    </location>
</feature>
<dbReference type="InterPro" id="IPR050382">
    <property type="entry name" value="MFS_Na/Anion_cotransporter"/>
</dbReference>
<organism evidence="8 9">
    <name type="scientific">Sphingomonas crocodyli</name>
    <dbReference type="NCBI Taxonomy" id="1979270"/>
    <lineage>
        <taxon>Bacteria</taxon>
        <taxon>Pseudomonadati</taxon>
        <taxon>Pseudomonadota</taxon>
        <taxon>Alphaproteobacteria</taxon>
        <taxon>Sphingomonadales</taxon>
        <taxon>Sphingomonadaceae</taxon>
        <taxon>Sphingomonas</taxon>
    </lineage>
</organism>
<feature type="transmembrane region" description="Helical" evidence="6">
    <location>
        <begin position="268"/>
        <end position="287"/>
    </location>
</feature>
<dbReference type="PIRSF" id="PIRSF002808">
    <property type="entry name" value="Hexose_phosphate_transp"/>
    <property type="match status" value="1"/>
</dbReference>
<feature type="transmembrane region" description="Helical" evidence="6">
    <location>
        <begin position="143"/>
        <end position="162"/>
    </location>
</feature>
<feature type="transmembrane region" description="Helical" evidence="6">
    <location>
        <begin position="299"/>
        <end position="316"/>
    </location>
</feature>
<evidence type="ECO:0000256" key="1">
    <source>
        <dbReference type="ARBA" id="ARBA00004651"/>
    </source>
</evidence>
<keyword evidence="4 6" id="KW-1133">Transmembrane helix</keyword>
<dbReference type="InterPro" id="IPR011701">
    <property type="entry name" value="MFS"/>
</dbReference>
<dbReference type="InterPro" id="IPR036259">
    <property type="entry name" value="MFS_trans_sf"/>
</dbReference>
<feature type="transmembrane region" description="Helical" evidence="6">
    <location>
        <begin position="357"/>
        <end position="381"/>
    </location>
</feature>